<dbReference type="GO" id="GO:0016579">
    <property type="term" value="P:protein deubiquitination"/>
    <property type="evidence" value="ECO:0007669"/>
    <property type="project" value="TreeGrafter"/>
</dbReference>
<dbReference type="Proteomes" id="UP000070544">
    <property type="component" value="Unassembled WGS sequence"/>
</dbReference>
<feature type="compositionally biased region" description="Low complexity" evidence="1">
    <location>
        <begin position="215"/>
        <end position="230"/>
    </location>
</feature>
<keyword evidence="4" id="KW-1185">Reference proteome</keyword>
<dbReference type="InterPro" id="IPR050704">
    <property type="entry name" value="Peptidase_C85-like"/>
</dbReference>
<gene>
    <name evidence="3" type="ORF">M427DRAFT_157930</name>
</gene>
<feature type="compositionally biased region" description="Pro residues" evidence="1">
    <location>
        <begin position="327"/>
        <end position="345"/>
    </location>
</feature>
<protein>
    <submittedName>
        <fullName evidence="3">Cysteine proteinase</fullName>
    </submittedName>
</protein>
<dbReference type="PANTHER" id="PTHR12419:SF7">
    <property type="entry name" value="OTU DOMAIN-CONTAINING PROTEIN 3"/>
    <property type="match status" value="1"/>
</dbReference>
<evidence type="ECO:0000256" key="1">
    <source>
        <dbReference type="SAM" id="MobiDB-lite"/>
    </source>
</evidence>
<proteinExistence type="predicted"/>
<organism evidence="3 4">
    <name type="scientific">Gonapodya prolifera (strain JEL478)</name>
    <name type="common">Monoblepharis prolifera</name>
    <dbReference type="NCBI Taxonomy" id="1344416"/>
    <lineage>
        <taxon>Eukaryota</taxon>
        <taxon>Fungi</taxon>
        <taxon>Fungi incertae sedis</taxon>
        <taxon>Chytridiomycota</taxon>
        <taxon>Chytridiomycota incertae sedis</taxon>
        <taxon>Monoblepharidomycetes</taxon>
        <taxon>Monoblepharidales</taxon>
        <taxon>Gonapodyaceae</taxon>
        <taxon>Gonapodya</taxon>
    </lineage>
</organism>
<feature type="compositionally biased region" description="Low complexity" evidence="1">
    <location>
        <begin position="14"/>
        <end position="26"/>
    </location>
</feature>
<reference evidence="3 4" key="1">
    <citation type="journal article" date="2015" name="Genome Biol. Evol.">
        <title>Phylogenomic analyses indicate that early fungi evolved digesting cell walls of algal ancestors of land plants.</title>
        <authorList>
            <person name="Chang Y."/>
            <person name="Wang S."/>
            <person name="Sekimoto S."/>
            <person name="Aerts A.L."/>
            <person name="Choi C."/>
            <person name="Clum A."/>
            <person name="LaButti K.M."/>
            <person name="Lindquist E.A."/>
            <person name="Yee Ngan C."/>
            <person name="Ohm R.A."/>
            <person name="Salamov A.A."/>
            <person name="Grigoriev I.V."/>
            <person name="Spatafora J.W."/>
            <person name="Berbee M.L."/>
        </authorList>
    </citation>
    <scope>NUCLEOTIDE SEQUENCE [LARGE SCALE GENOMIC DNA]</scope>
    <source>
        <strain evidence="3 4">JEL478</strain>
    </source>
</reference>
<evidence type="ECO:0000313" key="3">
    <source>
        <dbReference type="EMBL" id="KXS11699.1"/>
    </source>
</evidence>
<evidence type="ECO:0000313" key="4">
    <source>
        <dbReference type="Proteomes" id="UP000070544"/>
    </source>
</evidence>
<dbReference type="OMA" id="MANHASP"/>
<dbReference type="InterPro" id="IPR038765">
    <property type="entry name" value="Papain-like_cys_pep_sf"/>
</dbReference>
<feature type="compositionally biased region" description="Basic and acidic residues" evidence="1">
    <location>
        <begin position="296"/>
        <end position="305"/>
    </location>
</feature>
<feature type="region of interest" description="Disordered" evidence="1">
    <location>
        <begin position="194"/>
        <end position="240"/>
    </location>
</feature>
<feature type="compositionally biased region" description="Basic and acidic residues" evidence="1">
    <location>
        <begin position="363"/>
        <end position="378"/>
    </location>
</feature>
<dbReference type="EMBL" id="KQ965797">
    <property type="protein sequence ID" value="KXS11699.1"/>
    <property type="molecule type" value="Genomic_DNA"/>
</dbReference>
<name>A0A139A502_GONPJ</name>
<dbReference type="STRING" id="1344416.A0A139A502"/>
<dbReference type="PANTHER" id="PTHR12419">
    <property type="entry name" value="OTU DOMAIN CONTAINING PROTEIN"/>
    <property type="match status" value="1"/>
</dbReference>
<feature type="region of interest" description="Disordered" evidence="1">
    <location>
        <begin position="1"/>
        <end position="50"/>
    </location>
</feature>
<evidence type="ECO:0000259" key="2">
    <source>
        <dbReference type="PROSITE" id="PS50802"/>
    </source>
</evidence>
<dbReference type="PROSITE" id="PS50802">
    <property type="entry name" value="OTU"/>
    <property type="match status" value="1"/>
</dbReference>
<dbReference type="GO" id="GO:0004843">
    <property type="term" value="F:cysteine-type deubiquitinase activity"/>
    <property type="evidence" value="ECO:0007669"/>
    <property type="project" value="TreeGrafter"/>
</dbReference>
<feature type="region of interest" description="Disordered" evidence="1">
    <location>
        <begin position="295"/>
        <end position="426"/>
    </location>
</feature>
<dbReference type="Gene3D" id="3.90.70.80">
    <property type="match status" value="1"/>
</dbReference>
<dbReference type="OrthoDB" id="415023at2759"/>
<accession>A0A139A502</accession>
<dbReference type="InterPro" id="IPR003323">
    <property type="entry name" value="OTU_dom"/>
</dbReference>
<dbReference type="CDD" id="cd22756">
    <property type="entry name" value="OTU_OTUD3-like"/>
    <property type="match status" value="1"/>
</dbReference>
<dbReference type="SUPFAM" id="SSF54001">
    <property type="entry name" value="Cysteine proteinases"/>
    <property type="match status" value="1"/>
</dbReference>
<sequence>MARKKDAATKGKQKPGAKTADAAPAKVAKDSESYGKGKGKRERNTGQWVDDDCGELNAQLRLLGLRLSDVSGDGNCLFRALSDQMHGNPNSHHVLIRAQVCDYMAQHRDSFAPFCDEDDPFDRHLARMRRDGTYGENLEVVAFARAGSVDVAVHQMRQPVWIVRAREDGRPVGRMIHIVYHSWEHYSSVRNLAGPATGPPQIRITPTAPHPPPSASGASSSSSTGTSTAKTPPPANHPTSLERMIMQTTGEEDFRRVRALLDKYRMNVNRVFEELWQEGYGASVEEDEAQWAGETGGDKAAKVPDDSTAETVPDDGPTDGDSSSSPAPAPEPTAPDPPAPRPETPPASTATDKQPARPSRNAAKRDAKRAQKERALEKKRAKNGAPTSSAGPTTAGDANRTGGSAGGAASAEPVGQLVDGMRTVTI</sequence>
<dbReference type="Pfam" id="PF02338">
    <property type="entry name" value="OTU"/>
    <property type="match status" value="1"/>
</dbReference>
<feature type="domain" description="OTU" evidence="2">
    <location>
        <begin position="65"/>
        <end position="192"/>
    </location>
</feature>
<dbReference type="AlphaFoldDB" id="A0A139A502"/>